<evidence type="ECO:0000313" key="2">
    <source>
        <dbReference type="EMBL" id="TVZ06558.1"/>
    </source>
</evidence>
<dbReference type="RefSeq" id="WP_145851311.1">
    <property type="nucleotide sequence ID" value="NZ_RPFW01000001.1"/>
</dbReference>
<dbReference type="AlphaFoldDB" id="A0A6P2C5L6"/>
<protein>
    <submittedName>
        <fullName evidence="2">Uncharacterized protein</fullName>
    </submittedName>
</protein>
<sequence>MPNRTSDAELLAGILRASVDRLLEQEGVFHAAAFGDMAVAGELDWDPGTGPVYVRRLAGTSRHGRPRRQGIGRAFLCLPTTGHSPPGVTANRAQMLATSAQAAALDRAASPAGARPIRRSGRSLLTSGRC</sequence>
<reference evidence="2 3" key="1">
    <citation type="submission" date="2018-11" db="EMBL/GenBank/DDBJ databases">
        <title>Trebonia kvetii gen.nov., sp.nov., a novel acidophilic actinobacterium, and proposal of the new actinobacterial family Treboniaceae fam. nov.</title>
        <authorList>
            <person name="Rapoport D."/>
            <person name="Sagova-Mareckova M."/>
            <person name="Sedlacek I."/>
            <person name="Provaznik J."/>
            <person name="Kralova S."/>
            <person name="Pavlinic D."/>
            <person name="Benes V."/>
            <person name="Kopecky J."/>
        </authorList>
    </citation>
    <scope>NUCLEOTIDE SEQUENCE [LARGE SCALE GENOMIC DNA]</scope>
    <source>
        <strain evidence="2 3">15Tr583</strain>
    </source>
</reference>
<evidence type="ECO:0000313" key="3">
    <source>
        <dbReference type="Proteomes" id="UP000460272"/>
    </source>
</evidence>
<dbReference type="EMBL" id="RPFW01000001">
    <property type="protein sequence ID" value="TVZ06558.1"/>
    <property type="molecule type" value="Genomic_DNA"/>
</dbReference>
<accession>A0A6P2C5L6</accession>
<comment type="caution">
    <text evidence="2">The sequence shown here is derived from an EMBL/GenBank/DDBJ whole genome shotgun (WGS) entry which is preliminary data.</text>
</comment>
<name>A0A6P2C5L6_9ACTN</name>
<dbReference type="Proteomes" id="UP000460272">
    <property type="component" value="Unassembled WGS sequence"/>
</dbReference>
<keyword evidence="3" id="KW-1185">Reference proteome</keyword>
<feature type="region of interest" description="Disordered" evidence="1">
    <location>
        <begin position="107"/>
        <end position="130"/>
    </location>
</feature>
<evidence type="ECO:0000256" key="1">
    <source>
        <dbReference type="SAM" id="MobiDB-lite"/>
    </source>
</evidence>
<gene>
    <name evidence="2" type="ORF">EAS64_03935</name>
</gene>
<proteinExistence type="predicted"/>
<organism evidence="2 3">
    <name type="scientific">Trebonia kvetii</name>
    <dbReference type="NCBI Taxonomy" id="2480626"/>
    <lineage>
        <taxon>Bacteria</taxon>
        <taxon>Bacillati</taxon>
        <taxon>Actinomycetota</taxon>
        <taxon>Actinomycetes</taxon>
        <taxon>Streptosporangiales</taxon>
        <taxon>Treboniaceae</taxon>
        <taxon>Trebonia</taxon>
    </lineage>
</organism>